<feature type="region of interest" description="Disordered" evidence="2">
    <location>
        <begin position="322"/>
        <end position="373"/>
    </location>
</feature>
<proteinExistence type="predicted"/>
<feature type="region of interest" description="Disordered" evidence="2">
    <location>
        <begin position="41"/>
        <end position="68"/>
    </location>
</feature>
<feature type="compositionally biased region" description="Low complexity" evidence="2">
    <location>
        <begin position="324"/>
        <end position="333"/>
    </location>
</feature>
<evidence type="ECO:0000259" key="3">
    <source>
        <dbReference type="SMART" id="SM00338"/>
    </source>
</evidence>
<feature type="coiled-coil region" evidence="1">
    <location>
        <begin position="245"/>
        <end position="300"/>
    </location>
</feature>
<dbReference type="SMART" id="SM00338">
    <property type="entry name" value="BRLZ"/>
    <property type="match status" value="1"/>
</dbReference>
<dbReference type="SUPFAM" id="SSF57959">
    <property type="entry name" value="Leucine zipper domain"/>
    <property type="match status" value="1"/>
</dbReference>
<organism evidence="4">
    <name type="scientific">Sesamum angustifolium</name>
    <dbReference type="NCBI Taxonomy" id="2727405"/>
    <lineage>
        <taxon>Eukaryota</taxon>
        <taxon>Viridiplantae</taxon>
        <taxon>Streptophyta</taxon>
        <taxon>Embryophyta</taxon>
        <taxon>Tracheophyta</taxon>
        <taxon>Spermatophyta</taxon>
        <taxon>Magnoliopsida</taxon>
        <taxon>eudicotyledons</taxon>
        <taxon>Gunneridae</taxon>
        <taxon>Pentapetalae</taxon>
        <taxon>asterids</taxon>
        <taxon>lamiids</taxon>
        <taxon>Lamiales</taxon>
        <taxon>Pedaliaceae</taxon>
        <taxon>Sesamum</taxon>
    </lineage>
</organism>
<feature type="compositionally biased region" description="Low complexity" evidence="2">
    <location>
        <begin position="212"/>
        <end position="229"/>
    </location>
</feature>
<comment type="caution">
    <text evidence="4">The sequence shown here is derived from an EMBL/GenBank/DDBJ whole genome shotgun (WGS) entry which is preliminary data.</text>
</comment>
<dbReference type="InterPro" id="IPR044797">
    <property type="entry name" value="At4g06598-like"/>
</dbReference>
<feature type="region of interest" description="Disordered" evidence="2">
    <location>
        <begin position="152"/>
        <end position="242"/>
    </location>
</feature>
<reference evidence="4" key="1">
    <citation type="submission" date="2020-06" db="EMBL/GenBank/DDBJ databases">
        <authorList>
            <person name="Li T."/>
            <person name="Hu X."/>
            <person name="Zhang T."/>
            <person name="Song X."/>
            <person name="Zhang H."/>
            <person name="Dai N."/>
            <person name="Sheng W."/>
            <person name="Hou X."/>
            <person name="Wei L."/>
        </authorList>
    </citation>
    <scope>NUCLEOTIDE SEQUENCE</scope>
    <source>
        <strain evidence="4">G01</strain>
        <tissue evidence="4">Leaf</tissue>
    </source>
</reference>
<dbReference type="InterPro" id="IPR044759">
    <property type="entry name" value="bZIP_RF2"/>
</dbReference>
<dbReference type="AlphaFoldDB" id="A0AAW2NWW4"/>
<dbReference type="InterPro" id="IPR046347">
    <property type="entry name" value="bZIP_sf"/>
</dbReference>
<gene>
    <name evidence="4" type="ORF">Sangu_1052200</name>
</gene>
<evidence type="ECO:0000256" key="2">
    <source>
        <dbReference type="SAM" id="MobiDB-lite"/>
    </source>
</evidence>
<keyword evidence="1" id="KW-0175">Coiled coil</keyword>
<feature type="domain" description="BZIP" evidence="3">
    <location>
        <begin position="230"/>
        <end position="289"/>
    </location>
</feature>
<sequence length="373" mass="41882">MANSKGPSTMRSMMYNGKNSLLPPKCPFPCISPSYDEYIPTSVIGPKAPQKPRHGNSHHQRTSSESFLLEEQPSWLDELLNEPEPPVRRGGHRRSSSDSFAYIDTTNVGSMNYLAKDDNKLINTTPLSSWGSQDFDFYRGIQHSSFYANLNPSGKTKNKPWNAPISSVAPPRVRPSPRDTAIVPNAGSVCTLQDADRDPTSLSEKQEDVESGPKGSSGKDSSHVKSSASETDTKRAKQQFAQRSRVRKLQYIAELERNVQALQAEGSEVSAELEFLNQQNLILTMENKALKQRLDSLSQEQLIKYMEHEVLEREVARLRSLYHQQQQPQQQQPMSSSHRRAKSRDLDQQFANLSLKHKEATAGHDPVSSQLHT</sequence>
<dbReference type="Gene3D" id="1.20.5.170">
    <property type="match status" value="1"/>
</dbReference>
<name>A0AAW2NWW4_9LAMI</name>
<feature type="compositionally biased region" description="Basic residues" evidence="2">
    <location>
        <begin position="50"/>
        <end position="61"/>
    </location>
</feature>
<dbReference type="PANTHER" id="PTHR46835:SF3">
    <property type="entry name" value="BASIC-LEUCINE ZIPPER (BZIP) TRANSCRIPTION FACTOR FAMILY PROTEIN"/>
    <property type="match status" value="1"/>
</dbReference>
<evidence type="ECO:0000313" key="4">
    <source>
        <dbReference type="EMBL" id="KAL0348244.1"/>
    </source>
</evidence>
<evidence type="ECO:0000256" key="1">
    <source>
        <dbReference type="SAM" id="Coils"/>
    </source>
</evidence>
<dbReference type="GO" id="GO:0003700">
    <property type="term" value="F:DNA-binding transcription factor activity"/>
    <property type="evidence" value="ECO:0007669"/>
    <property type="project" value="InterPro"/>
</dbReference>
<dbReference type="InterPro" id="IPR004827">
    <property type="entry name" value="bZIP"/>
</dbReference>
<dbReference type="EMBL" id="JACGWK010000006">
    <property type="protein sequence ID" value="KAL0348244.1"/>
    <property type="molecule type" value="Genomic_DNA"/>
</dbReference>
<protein>
    <recommendedName>
        <fullName evidence="3">BZIP domain-containing protein</fullName>
    </recommendedName>
</protein>
<dbReference type="CDD" id="cd14703">
    <property type="entry name" value="bZIP_plant_RF2"/>
    <property type="match status" value="1"/>
</dbReference>
<accession>A0AAW2NWW4</accession>
<reference evidence="4" key="2">
    <citation type="journal article" date="2024" name="Plant">
        <title>Genomic evolution and insights into agronomic trait innovations of Sesamum species.</title>
        <authorList>
            <person name="Miao H."/>
            <person name="Wang L."/>
            <person name="Qu L."/>
            <person name="Liu H."/>
            <person name="Sun Y."/>
            <person name="Le M."/>
            <person name="Wang Q."/>
            <person name="Wei S."/>
            <person name="Zheng Y."/>
            <person name="Lin W."/>
            <person name="Duan Y."/>
            <person name="Cao H."/>
            <person name="Xiong S."/>
            <person name="Wang X."/>
            <person name="Wei L."/>
            <person name="Li C."/>
            <person name="Ma Q."/>
            <person name="Ju M."/>
            <person name="Zhao R."/>
            <person name="Li G."/>
            <person name="Mu C."/>
            <person name="Tian Q."/>
            <person name="Mei H."/>
            <person name="Zhang T."/>
            <person name="Gao T."/>
            <person name="Zhang H."/>
        </authorList>
    </citation>
    <scope>NUCLEOTIDE SEQUENCE</scope>
    <source>
        <strain evidence="4">G01</strain>
    </source>
</reference>
<feature type="compositionally biased region" description="Basic and acidic residues" evidence="2">
    <location>
        <begin position="194"/>
        <end position="208"/>
    </location>
</feature>
<dbReference type="PANTHER" id="PTHR46835">
    <property type="entry name" value="BASIC-LEUCINE ZIPPER (BZIP) TRANSCRIPTION FACTOR FAMILY PROTEIN-RELATED"/>
    <property type="match status" value="1"/>
</dbReference>
<dbReference type="GO" id="GO:0005634">
    <property type="term" value="C:nucleus"/>
    <property type="evidence" value="ECO:0007669"/>
    <property type="project" value="UniProtKB-ARBA"/>
</dbReference>